<dbReference type="OMA" id="WHKMEDI"/>
<keyword evidence="1" id="KW-0812">Transmembrane</keyword>
<feature type="transmembrane region" description="Helical" evidence="1">
    <location>
        <begin position="86"/>
        <end position="105"/>
    </location>
</feature>
<dbReference type="PaxDb" id="55529-EKX48778"/>
<dbReference type="AlphaFoldDB" id="L1JJU6"/>
<reference evidence="5" key="2">
    <citation type="submission" date="2012-11" db="EMBL/GenBank/DDBJ databases">
        <authorList>
            <person name="Kuo A."/>
            <person name="Curtis B.A."/>
            <person name="Tanifuji G."/>
            <person name="Burki F."/>
            <person name="Gruber A."/>
            <person name="Irimia M."/>
            <person name="Maruyama S."/>
            <person name="Arias M.C."/>
            <person name="Ball S.G."/>
            <person name="Gile G.H."/>
            <person name="Hirakawa Y."/>
            <person name="Hopkins J.F."/>
            <person name="Rensing S.A."/>
            <person name="Schmutz J."/>
            <person name="Symeonidi A."/>
            <person name="Elias M."/>
            <person name="Eveleigh R.J."/>
            <person name="Herman E.K."/>
            <person name="Klute M.J."/>
            <person name="Nakayama T."/>
            <person name="Obornik M."/>
            <person name="Reyes-Prieto A."/>
            <person name="Armbrust E.V."/>
            <person name="Aves S.J."/>
            <person name="Beiko R.G."/>
            <person name="Coutinho P."/>
            <person name="Dacks J.B."/>
            <person name="Durnford D.G."/>
            <person name="Fast N.M."/>
            <person name="Green B.R."/>
            <person name="Grisdale C."/>
            <person name="Hempe F."/>
            <person name="Henrissat B."/>
            <person name="Hoppner M.P."/>
            <person name="Ishida K.-I."/>
            <person name="Kim E."/>
            <person name="Koreny L."/>
            <person name="Kroth P.G."/>
            <person name="Liu Y."/>
            <person name="Malik S.-B."/>
            <person name="Maier U.G."/>
            <person name="McRose D."/>
            <person name="Mock T."/>
            <person name="Neilson J.A."/>
            <person name="Onodera N.T."/>
            <person name="Poole A.M."/>
            <person name="Pritham E.J."/>
            <person name="Richards T.A."/>
            <person name="Rocap G."/>
            <person name="Roy S.W."/>
            <person name="Sarai C."/>
            <person name="Schaack S."/>
            <person name="Shirato S."/>
            <person name="Slamovits C.H."/>
            <person name="Spencer D.F."/>
            <person name="Suzuki S."/>
            <person name="Worden A.Z."/>
            <person name="Zauner S."/>
            <person name="Barry K."/>
            <person name="Bell C."/>
            <person name="Bharti A.K."/>
            <person name="Crow J.A."/>
            <person name="Grimwood J."/>
            <person name="Kramer R."/>
            <person name="Lindquist E."/>
            <person name="Lucas S."/>
            <person name="Salamov A."/>
            <person name="McFadden G.I."/>
            <person name="Lane C.E."/>
            <person name="Keeling P.J."/>
            <person name="Gray M.W."/>
            <person name="Grigoriev I.V."/>
            <person name="Archibald J.M."/>
        </authorList>
    </citation>
    <scope>NUCLEOTIDE SEQUENCE</scope>
    <source>
        <strain evidence="5">CCMP2712</strain>
    </source>
</reference>
<feature type="transmembrane region" description="Helical" evidence="1">
    <location>
        <begin position="170"/>
        <end position="189"/>
    </location>
</feature>
<dbReference type="InterPro" id="IPR027272">
    <property type="entry name" value="Piezo"/>
</dbReference>
<dbReference type="eggNOG" id="KOG1893">
    <property type="taxonomic scope" value="Eukaryota"/>
</dbReference>
<dbReference type="GO" id="GO:0016020">
    <property type="term" value="C:membrane"/>
    <property type="evidence" value="ECO:0007669"/>
    <property type="project" value="InterPro"/>
</dbReference>
<dbReference type="Pfam" id="PF24874">
    <property type="entry name" value="Piezo_THU9_anchor"/>
    <property type="match status" value="1"/>
</dbReference>
<evidence type="ECO:0000259" key="2">
    <source>
        <dbReference type="Pfam" id="PF24874"/>
    </source>
</evidence>
<dbReference type="GeneID" id="17305454"/>
<keyword evidence="5" id="KW-1185">Reference proteome</keyword>
<keyword evidence="1" id="KW-1133">Transmembrane helix</keyword>
<dbReference type="RefSeq" id="XP_005835758.1">
    <property type="nucleotide sequence ID" value="XM_005835701.1"/>
</dbReference>
<protein>
    <recommendedName>
        <fullName evidence="2">Piezo THU9 and anchor domain-containing protein</fullName>
    </recommendedName>
</protein>
<evidence type="ECO:0000256" key="1">
    <source>
        <dbReference type="SAM" id="Phobius"/>
    </source>
</evidence>
<dbReference type="Proteomes" id="UP000011087">
    <property type="component" value="Unassembled WGS sequence"/>
</dbReference>
<feature type="non-terminal residue" evidence="3">
    <location>
        <position position="1"/>
    </location>
</feature>
<dbReference type="STRING" id="905079.L1JJU6"/>
<accession>L1JJU6</accession>
<dbReference type="GO" id="GO:0005261">
    <property type="term" value="F:monoatomic cation channel activity"/>
    <property type="evidence" value="ECO:0007669"/>
    <property type="project" value="TreeGrafter"/>
</dbReference>
<dbReference type="EMBL" id="JH992984">
    <property type="protein sequence ID" value="EKX48778.1"/>
    <property type="molecule type" value="Genomic_DNA"/>
</dbReference>
<keyword evidence="1" id="KW-0472">Membrane</keyword>
<reference evidence="4" key="3">
    <citation type="submission" date="2015-06" db="UniProtKB">
        <authorList>
            <consortium name="EnsemblProtists"/>
        </authorList>
    </citation>
    <scope>IDENTIFICATION</scope>
</reference>
<dbReference type="KEGG" id="gtt:GUITHDRAFT_43070"/>
<dbReference type="PANTHER" id="PTHR13167:SF25">
    <property type="entry name" value="PIEZO-TYPE MECHANOSENSITIVE ION CHANNEL COMPONENT"/>
    <property type="match status" value="1"/>
</dbReference>
<evidence type="ECO:0000313" key="3">
    <source>
        <dbReference type="EMBL" id="EKX48778.1"/>
    </source>
</evidence>
<proteinExistence type="predicted"/>
<name>L1JJU6_GUITC</name>
<dbReference type="GO" id="GO:0008381">
    <property type="term" value="F:mechanosensitive monoatomic ion channel activity"/>
    <property type="evidence" value="ECO:0007669"/>
    <property type="project" value="InterPro"/>
</dbReference>
<reference evidence="3 5" key="1">
    <citation type="journal article" date="2012" name="Nature">
        <title>Algal genomes reveal evolutionary mosaicism and the fate of nucleomorphs.</title>
        <authorList>
            <consortium name="DOE Joint Genome Institute"/>
            <person name="Curtis B.A."/>
            <person name="Tanifuji G."/>
            <person name="Burki F."/>
            <person name="Gruber A."/>
            <person name="Irimia M."/>
            <person name="Maruyama S."/>
            <person name="Arias M.C."/>
            <person name="Ball S.G."/>
            <person name="Gile G.H."/>
            <person name="Hirakawa Y."/>
            <person name="Hopkins J.F."/>
            <person name="Kuo A."/>
            <person name="Rensing S.A."/>
            <person name="Schmutz J."/>
            <person name="Symeonidi A."/>
            <person name="Elias M."/>
            <person name="Eveleigh R.J."/>
            <person name="Herman E.K."/>
            <person name="Klute M.J."/>
            <person name="Nakayama T."/>
            <person name="Obornik M."/>
            <person name="Reyes-Prieto A."/>
            <person name="Armbrust E.V."/>
            <person name="Aves S.J."/>
            <person name="Beiko R.G."/>
            <person name="Coutinho P."/>
            <person name="Dacks J.B."/>
            <person name="Durnford D.G."/>
            <person name="Fast N.M."/>
            <person name="Green B.R."/>
            <person name="Grisdale C.J."/>
            <person name="Hempel F."/>
            <person name="Henrissat B."/>
            <person name="Hoppner M.P."/>
            <person name="Ishida K."/>
            <person name="Kim E."/>
            <person name="Koreny L."/>
            <person name="Kroth P.G."/>
            <person name="Liu Y."/>
            <person name="Malik S.B."/>
            <person name="Maier U.G."/>
            <person name="McRose D."/>
            <person name="Mock T."/>
            <person name="Neilson J.A."/>
            <person name="Onodera N.T."/>
            <person name="Poole A.M."/>
            <person name="Pritham E.J."/>
            <person name="Richards T.A."/>
            <person name="Rocap G."/>
            <person name="Roy S.W."/>
            <person name="Sarai C."/>
            <person name="Schaack S."/>
            <person name="Shirato S."/>
            <person name="Slamovits C.H."/>
            <person name="Spencer D.F."/>
            <person name="Suzuki S."/>
            <person name="Worden A.Z."/>
            <person name="Zauner S."/>
            <person name="Barry K."/>
            <person name="Bell C."/>
            <person name="Bharti A.K."/>
            <person name="Crow J.A."/>
            <person name="Grimwood J."/>
            <person name="Kramer R."/>
            <person name="Lindquist E."/>
            <person name="Lucas S."/>
            <person name="Salamov A."/>
            <person name="McFadden G.I."/>
            <person name="Lane C.E."/>
            <person name="Keeling P.J."/>
            <person name="Gray M.W."/>
            <person name="Grigoriev I.V."/>
            <person name="Archibald J.M."/>
        </authorList>
    </citation>
    <scope>NUCLEOTIDE SEQUENCE</scope>
    <source>
        <strain evidence="3 5">CCMP2712</strain>
    </source>
</reference>
<dbReference type="GO" id="GO:0042391">
    <property type="term" value="P:regulation of membrane potential"/>
    <property type="evidence" value="ECO:0007669"/>
    <property type="project" value="TreeGrafter"/>
</dbReference>
<dbReference type="HOGENOM" id="CLU_1217480_0_0_1"/>
<sequence length="209" mass="24664">FLAFLQFVLIVLDRVLYLRRSIRVKTIVQLVTLLFFFSLLFMRMRQPWLTDNFAFILILYFFKCWYWIASAIQIRRGYPIMTGGNVFFRDFSFVNFVLYIAYSGTPFLHDMRSMLDWTCTATTLDFFQWMRMENIYAVLFQREVTLSYRRKLGRAFGFAQPWQIKLYTGVLYFAGLALVIWGPLLVSVVSSKYASPKTVPIIGVSMEIS</sequence>
<evidence type="ECO:0000313" key="4">
    <source>
        <dbReference type="EnsemblProtists" id="EKX48778"/>
    </source>
</evidence>
<dbReference type="GO" id="GO:0050982">
    <property type="term" value="P:detection of mechanical stimulus"/>
    <property type="evidence" value="ECO:0007669"/>
    <property type="project" value="TreeGrafter"/>
</dbReference>
<dbReference type="PANTHER" id="PTHR13167">
    <property type="entry name" value="PIEZO-TYPE MECHANOSENSITIVE ION CHANNEL COMPONENT"/>
    <property type="match status" value="1"/>
</dbReference>
<dbReference type="EnsemblProtists" id="EKX48778">
    <property type="protein sequence ID" value="EKX48778"/>
    <property type="gene ID" value="GUITHDRAFT_43070"/>
</dbReference>
<feature type="transmembrane region" description="Helical" evidence="1">
    <location>
        <begin position="22"/>
        <end position="41"/>
    </location>
</feature>
<dbReference type="OrthoDB" id="303066at2759"/>
<feature type="domain" description="Piezo THU9 and anchor" evidence="2">
    <location>
        <begin position="3"/>
        <end position="186"/>
    </location>
</feature>
<feature type="transmembrane region" description="Helical" evidence="1">
    <location>
        <begin position="53"/>
        <end position="74"/>
    </location>
</feature>
<dbReference type="GO" id="GO:0071260">
    <property type="term" value="P:cellular response to mechanical stimulus"/>
    <property type="evidence" value="ECO:0007669"/>
    <property type="project" value="TreeGrafter"/>
</dbReference>
<dbReference type="InterPro" id="IPR056770">
    <property type="entry name" value="Piezo_THU9_anchor"/>
</dbReference>
<feature type="non-terminal residue" evidence="3">
    <location>
        <position position="209"/>
    </location>
</feature>
<organism evidence="3">
    <name type="scientific">Guillardia theta (strain CCMP2712)</name>
    <name type="common">Cryptophyte</name>
    <dbReference type="NCBI Taxonomy" id="905079"/>
    <lineage>
        <taxon>Eukaryota</taxon>
        <taxon>Cryptophyceae</taxon>
        <taxon>Pyrenomonadales</taxon>
        <taxon>Geminigeraceae</taxon>
        <taxon>Guillardia</taxon>
    </lineage>
</organism>
<evidence type="ECO:0000313" key="5">
    <source>
        <dbReference type="Proteomes" id="UP000011087"/>
    </source>
</evidence>
<gene>
    <name evidence="3" type="ORF">GUITHDRAFT_43070</name>
</gene>